<gene>
    <name evidence="2" type="ORF">AMTR_s00112p00107200</name>
</gene>
<accession>W1NZI9</accession>
<dbReference type="Proteomes" id="UP000017836">
    <property type="component" value="Unassembled WGS sequence"/>
</dbReference>
<feature type="region of interest" description="Disordered" evidence="1">
    <location>
        <begin position="80"/>
        <end position="99"/>
    </location>
</feature>
<keyword evidence="3" id="KW-1185">Reference proteome</keyword>
<name>W1NZI9_AMBTC</name>
<dbReference type="Gramene" id="ERN00120">
    <property type="protein sequence ID" value="ERN00120"/>
    <property type="gene ID" value="AMTR_s00112p00107200"/>
</dbReference>
<organism evidence="2 3">
    <name type="scientific">Amborella trichopoda</name>
    <dbReference type="NCBI Taxonomy" id="13333"/>
    <lineage>
        <taxon>Eukaryota</taxon>
        <taxon>Viridiplantae</taxon>
        <taxon>Streptophyta</taxon>
        <taxon>Embryophyta</taxon>
        <taxon>Tracheophyta</taxon>
        <taxon>Spermatophyta</taxon>
        <taxon>Magnoliopsida</taxon>
        <taxon>Amborellales</taxon>
        <taxon>Amborellaceae</taxon>
        <taxon>Amborella</taxon>
    </lineage>
</organism>
<evidence type="ECO:0000313" key="2">
    <source>
        <dbReference type="EMBL" id="ERN00120.1"/>
    </source>
</evidence>
<reference evidence="3" key="1">
    <citation type="journal article" date="2013" name="Science">
        <title>The Amborella genome and the evolution of flowering plants.</title>
        <authorList>
            <consortium name="Amborella Genome Project"/>
        </authorList>
    </citation>
    <scope>NUCLEOTIDE SEQUENCE [LARGE SCALE GENOMIC DNA]</scope>
</reference>
<evidence type="ECO:0000256" key="1">
    <source>
        <dbReference type="SAM" id="MobiDB-lite"/>
    </source>
</evidence>
<dbReference type="HOGENOM" id="CLU_2323586_0_0_1"/>
<protein>
    <submittedName>
        <fullName evidence="2">Uncharacterized protein</fullName>
    </submittedName>
</protein>
<dbReference type="EMBL" id="KI394952">
    <property type="protein sequence ID" value="ERN00120.1"/>
    <property type="molecule type" value="Genomic_DNA"/>
</dbReference>
<dbReference type="AlphaFoldDB" id="W1NZI9"/>
<evidence type="ECO:0000313" key="3">
    <source>
        <dbReference type="Proteomes" id="UP000017836"/>
    </source>
</evidence>
<proteinExistence type="predicted"/>
<sequence length="99" mass="11133">MKPSLRQRISKRLKDASWRYLQIAESGFLKRPPKSTYGNSLSKLKAALNRLARPGIRARCINRASNPYYSNSYQLDHQKTPSTETAANSQTCLTNGSMA</sequence>